<keyword evidence="2 5" id="KW-0238">DNA-binding</keyword>
<reference evidence="5 6" key="1">
    <citation type="submission" date="2020-08" db="EMBL/GenBank/DDBJ databases">
        <title>Genome public.</title>
        <authorList>
            <person name="Liu C."/>
            <person name="Sun Q."/>
        </authorList>
    </citation>
    <scope>NUCLEOTIDE SEQUENCE [LARGE SCALE GENOMIC DNA]</scope>
    <source>
        <strain evidence="5 6">NSJ-46</strain>
    </source>
</reference>
<dbReference type="Gene3D" id="1.10.260.40">
    <property type="entry name" value="lambda repressor-like DNA-binding domains"/>
    <property type="match status" value="1"/>
</dbReference>
<evidence type="ECO:0000259" key="4">
    <source>
        <dbReference type="PROSITE" id="PS50932"/>
    </source>
</evidence>
<dbReference type="Pfam" id="PF13377">
    <property type="entry name" value="Peripla_BP_3"/>
    <property type="match status" value="1"/>
</dbReference>
<evidence type="ECO:0000256" key="2">
    <source>
        <dbReference type="ARBA" id="ARBA00023125"/>
    </source>
</evidence>
<dbReference type="InterPro" id="IPR028082">
    <property type="entry name" value="Peripla_BP_I"/>
</dbReference>
<dbReference type="EMBL" id="JACRSZ010000018">
    <property type="protein sequence ID" value="MBC8574252.1"/>
    <property type="molecule type" value="Genomic_DNA"/>
</dbReference>
<dbReference type="PROSITE" id="PS50932">
    <property type="entry name" value="HTH_LACI_2"/>
    <property type="match status" value="1"/>
</dbReference>
<dbReference type="PANTHER" id="PTHR30146:SF154">
    <property type="entry name" value="TRANSCRIPTION REGULATOR, MEMBER OF GALR FAMILY"/>
    <property type="match status" value="1"/>
</dbReference>
<dbReference type="PROSITE" id="PS00356">
    <property type="entry name" value="HTH_LACI_1"/>
    <property type="match status" value="1"/>
</dbReference>
<dbReference type="SUPFAM" id="SSF53822">
    <property type="entry name" value="Periplasmic binding protein-like I"/>
    <property type="match status" value="1"/>
</dbReference>
<comment type="caution">
    <text evidence="5">The sequence shown here is derived from an EMBL/GenBank/DDBJ whole genome shotgun (WGS) entry which is preliminary data.</text>
</comment>
<proteinExistence type="predicted"/>
<feature type="domain" description="HTH lacI-type" evidence="4">
    <location>
        <begin position="1"/>
        <end position="55"/>
    </location>
</feature>
<evidence type="ECO:0000313" key="6">
    <source>
        <dbReference type="Proteomes" id="UP000657421"/>
    </source>
</evidence>
<name>A0ABR7NCX5_9FIRM</name>
<keyword evidence="1" id="KW-0805">Transcription regulation</keyword>
<dbReference type="InterPro" id="IPR046335">
    <property type="entry name" value="LacI/GalR-like_sensor"/>
</dbReference>
<dbReference type="CDD" id="cd01392">
    <property type="entry name" value="HTH_LacI"/>
    <property type="match status" value="1"/>
</dbReference>
<sequence length="336" mass="37252">MTIYDIAREAGVSASTVSRVINKRPGISESTRKKVQKILDEYHYIPDVAARGLVTQASRFIGILIEDIRVSHHTESAYVIEQEMTRQGYTCITFSTGGDSKKKAQYIQILEQRRVEGAIFIGSMFEIEEVKESVKQHLSNIPIVVMNGDLDLPNTYSVQTDEERGIEEAVALLAQKGRKNLAYLMDVANPANKRKQRGFTTGMLRLGMEGAERMIFAEVDGTAGPRSSVERGRMETVELLKKMPAVDGILCETDMLAVGCMKELKRQGIRIPEQTAIIGVDNTLYGQVCSPTLTTIDNKSGDMSLAAANTLMDVLQGRPVNHRMILPAEVIRREST</sequence>
<dbReference type="SMART" id="SM00354">
    <property type="entry name" value="HTH_LACI"/>
    <property type="match status" value="1"/>
</dbReference>
<dbReference type="PANTHER" id="PTHR30146">
    <property type="entry name" value="LACI-RELATED TRANSCRIPTIONAL REPRESSOR"/>
    <property type="match status" value="1"/>
</dbReference>
<keyword evidence="6" id="KW-1185">Reference proteome</keyword>
<dbReference type="InterPro" id="IPR010982">
    <property type="entry name" value="Lambda_DNA-bd_dom_sf"/>
</dbReference>
<dbReference type="RefSeq" id="WP_249309747.1">
    <property type="nucleotide sequence ID" value="NZ_JACRSZ010000018.1"/>
</dbReference>
<dbReference type="PRINTS" id="PR00036">
    <property type="entry name" value="HTHLACI"/>
</dbReference>
<protein>
    <submittedName>
        <fullName evidence="5">LacI family DNA-binding transcriptional regulator</fullName>
    </submittedName>
</protein>
<evidence type="ECO:0000313" key="5">
    <source>
        <dbReference type="EMBL" id="MBC8574252.1"/>
    </source>
</evidence>
<organism evidence="5 6">
    <name type="scientific">Jingyaoa shaoxingensis</name>
    <dbReference type="NCBI Taxonomy" id="2763671"/>
    <lineage>
        <taxon>Bacteria</taxon>
        <taxon>Bacillati</taxon>
        <taxon>Bacillota</taxon>
        <taxon>Clostridia</taxon>
        <taxon>Lachnospirales</taxon>
        <taxon>Lachnospiraceae</taxon>
        <taxon>Jingyaoa</taxon>
    </lineage>
</organism>
<dbReference type="Pfam" id="PF00356">
    <property type="entry name" value="LacI"/>
    <property type="match status" value="1"/>
</dbReference>
<accession>A0ABR7NCX5</accession>
<evidence type="ECO:0000256" key="1">
    <source>
        <dbReference type="ARBA" id="ARBA00023015"/>
    </source>
</evidence>
<evidence type="ECO:0000256" key="3">
    <source>
        <dbReference type="ARBA" id="ARBA00023163"/>
    </source>
</evidence>
<dbReference type="Proteomes" id="UP000657421">
    <property type="component" value="Unassembled WGS sequence"/>
</dbReference>
<gene>
    <name evidence="5" type="ORF">H8716_14420</name>
</gene>
<dbReference type="GO" id="GO:0003677">
    <property type="term" value="F:DNA binding"/>
    <property type="evidence" value="ECO:0007669"/>
    <property type="project" value="UniProtKB-KW"/>
</dbReference>
<dbReference type="Gene3D" id="3.40.50.2300">
    <property type="match status" value="2"/>
</dbReference>
<dbReference type="InterPro" id="IPR000843">
    <property type="entry name" value="HTH_LacI"/>
</dbReference>
<keyword evidence="3" id="KW-0804">Transcription</keyword>
<dbReference type="SUPFAM" id="SSF47413">
    <property type="entry name" value="lambda repressor-like DNA-binding domains"/>
    <property type="match status" value="1"/>
</dbReference>